<name>A0A318LAL0_9NEIS</name>
<evidence type="ECO:0000313" key="2">
    <source>
        <dbReference type="EMBL" id="PXX78717.1"/>
    </source>
</evidence>
<feature type="signal peptide" evidence="1">
    <location>
        <begin position="1"/>
        <end position="22"/>
    </location>
</feature>
<dbReference type="AlphaFoldDB" id="A0A318LAL0"/>
<feature type="chain" id="PRO_5016314884" evidence="1">
    <location>
        <begin position="23"/>
        <end position="179"/>
    </location>
</feature>
<gene>
    <name evidence="2" type="ORF">DFR34_11039</name>
</gene>
<keyword evidence="1" id="KW-0732">Signal</keyword>
<evidence type="ECO:0000256" key="1">
    <source>
        <dbReference type="SAM" id="SignalP"/>
    </source>
</evidence>
<keyword evidence="3" id="KW-1185">Reference proteome</keyword>
<evidence type="ECO:0000313" key="3">
    <source>
        <dbReference type="Proteomes" id="UP000247555"/>
    </source>
</evidence>
<accession>A0A318LAL0</accession>
<proteinExistence type="predicted"/>
<reference evidence="2 3" key="1">
    <citation type="submission" date="2018-05" db="EMBL/GenBank/DDBJ databases">
        <title>Genomic Encyclopedia of Type Strains, Phase IV (KMG-IV): sequencing the most valuable type-strain genomes for metagenomic binning, comparative biology and taxonomic classification.</title>
        <authorList>
            <person name="Goeker M."/>
        </authorList>
    </citation>
    <scope>NUCLEOTIDE SEQUENCE [LARGE SCALE GENOMIC DNA]</scope>
    <source>
        <strain evidence="2 3">DSM 29661</strain>
    </source>
</reference>
<dbReference type="EMBL" id="QJKI01000010">
    <property type="protein sequence ID" value="PXX78717.1"/>
    <property type="molecule type" value="Genomic_DNA"/>
</dbReference>
<comment type="caution">
    <text evidence="2">The sequence shown here is derived from an EMBL/GenBank/DDBJ whole genome shotgun (WGS) entry which is preliminary data.</text>
</comment>
<organism evidence="2 3">
    <name type="scientific">Rivihabitans pingtungensis</name>
    <dbReference type="NCBI Taxonomy" id="1054498"/>
    <lineage>
        <taxon>Bacteria</taxon>
        <taxon>Pseudomonadati</taxon>
        <taxon>Pseudomonadota</taxon>
        <taxon>Betaproteobacteria</taxon>
        <taxon>Neisseriales</taxon>
        <taxon>Aquaspirillaceae</taxon>
        <taxon>Rivihabitans</taxon>
    </lineage>
</organism>
<protein>
    <submittedName>
        <fullName evidence="2">Uncharacterized protein</fullName>
    </submittedName>
</protein>
<sequence>MFKSLWLGACCALCLITMPAHAVNEAQFMPALHVFLQASDGDDAAIEPAAEAFSALSQSEPGNAVLLAYRGAATAMLAKTMWMPWKKMRQAEDGLAMLDKSLAMLATGQPGLSPSGAATTLEVQYVAARTFLAVPTVMHRHEQGMRLLAQVQAHPQLAAAPAALRERVRQTAKQYGVGL</sequence>
<dbReference type="Proteomes" id="UP000247555">
    <property type="component" value="Unassembled WGS sequence"/>
</dbReference>